<reference evidence="2" key="1">
    <citation type="submission" date="2011-12" db="EMBL/GenBank/DDBJ databases">
        <title>Complete sequence of Clostridium clariflavum DSM 19732.</title>
        <authorList>
            <consortium name="US DOE Joint Genome Institute"/>
            <person name="Lucas S."/>
            <person name="Han J."/>
            <person name="Lapidus A."/>
            <person name="Cheng J.-F."/>
            <person name="Goodwin L."/>
            <person name="Pitluck S."/>
            <person name="Peters L."/>
            <person name="Teshima H."/>
            <person name="Detter J.C."/>
            <person name="Han C."/>
            <person name="Tapia R."/>
            <person name="Land M."/>
            <person name="Hauser L."/>
            <person name="Kyrpides N."/>
            <person name="Ivanova N."/>
            <person name="Pagani I."/>
            <person name="Kitzmiller T."/>
            <person name="Lynd L."/>
            <person name="Izquierdo J."/>
            <person name="Woyke T."/>
        </authorList>
    </citation>
    <scope>NUCLEOTIDE SEQUENCE [LARGE SCALE GENOMIC DNA]</scope>
    <source>
        <strain evidence="2">DSM 19732 / NBRC 101661 / EBR45</strain>
    </source>
</reference>
<proteinExistence type="predicted"/>
<keyword evidence="2" id="KW-1185">Reference proteome</keyword>
<evidence type="ECO:0008006" key="3">
    <source>
        <dbReference type="Google" id="ProtNLM"/>
    </source>
</evidence>
<reference evidence="1 2" key="2">
    <citation type="journal article" date="2012" name="Stand. Genomic Sci.">
        <title>Complete Genome Sequence of Clostridium clariflavum DSM 19732.</title>
        <authorList>
            <person name="Izquierdo J.A."/>
            <person name="Goodwin L."/>
            <person name="Davenport K.W."/>
            <person name="Teshima H."/>
            <person name="Bruce D."/>
            <person name="Detter C."/>
            <person name="Tapia R."/>
            <person name="Han S."/>
            <person name="Land M."/>
            <person name="Hauser L."/>
            <person name="Jeffries C.D."/>
            <person name="Han J."/>
            <person name="Pitluck S."/>
            <person name="Nolan M."/>
            <person name="Chen A."/>
            <person name="Huntemann M."/>
            <person name="Mavromatis K."/>
            <person name="Mikhailova N."/>
            <person name="Liolios K."/>
            <person name="Woyke T."/>
            <person name="Lynd L.R."/>
        </authorList>
    </citation>
    <scope>NUCLEOTIDE SEQUENCE [LARGE SCALE GENOMIC DNA]</scope>
    <source>
        <strain evidence="2">DSM 19732 / NBRC 101661 / EBR45</strain>
    </source>
</reference>
<organism evidence="1 2">
    <name type="scientific">Acetivibrio clariflavus (strain DSM 19732 / NBRC 101661 / EBR45)</name>
    <name type="common">Clostridium clariflavum</name>
    <dbReference type="NCBI Taxonomy" id="720554"/>
    <lineage>
        <taxon>Bacteria</taxon>
        <taxon>Bacillati</taxon>
        <taxon>Bacillota</taxon>
        <taxon>Clostridia</taxon>
        <taxon>Eubacteriales</taxon>
        <taxon>Oscillospiraceae</taxon>
        <taxon>Acetivibrio</taxon>
    </lineage>
</organism>
<dbReference type="STRING" id="720554.Clocl_2153"/>
<name>G8LX56_ACECE</name>
<dbReference type="HOGENOM" id="CLU_064408_0_0_9"/>
<dbReference type="EMBL" id="CP003065">
    <property type="protein sequence ID" value="AEV68747.1"/>
    <property type="molecule type" value="Genomic_DNA"/>
</dbReference>
<dbReference type="AlphaFoldDB" id="G8LX56"/>
<evidence type="ECO:0000313" key="1">
    <source>
        <dbReference type="EMBL" id="AEV68747.1"/>
    </source>
</evidence>
<accession>G8LX56</accession>
<sequence>MSDNSQVLKISGERLEVEIARPGTFYSGSRFDWTGFITGVLLDGKHTFCAPESLIPGEGSGGFGFCNEFGIHTPIGYDEAKPGEKFHKIGTGLLTRPDESDYFFFDKYEVTPFPIKIDCASDQITFDVEPVECKSYAVHMTKTVCVNKNRMIIKYILKNVGFKTIHTEEYCHNFISIDNNPTCSDYVLKFPYSAEAEETPQVLTVKGNEITWNTQPQNDFYIVPGGFKPVENHTWELVHKPSGVGVREISNFPVQKVAVWGKGHVISPEVFIEVHIEPGQTQSWERIYEFFTI</sequence>
<dbReference type="eggNOG" id="COG2017">
    <property type="taxonomic scope" value="Bacteria"/>
</dbReference>
<dbReference type="Proteomes" id="UP000005435">
    <property type="component" value="Chromosome"/>
</dbReference>
<gene>
    <name evidence="1" type="ordered locus">Clocl_2153</name>
</gene>
<dbReference type="RefSeq" id="WP_014255326.1">
    <property type="nucleotide sequence ID" value="NC_016627.1"/>
</dbReference>
<evidence type="ECO:0000313" key="2">
    <source>
        <dbReference type="Proteomes" id="UP000005435"/>
    </source>
</evidence>
<dbReference type="KEGG" id="ccl:Clocl_2153"/>
<protein>
    <recommendedName>
        <fullName evidence="3">Galactose mutarotase</fullName>
    </recommendedName>
</protein>
<dbReference type="OrthoDB" id="5621785at2"/>